<evidence type="ECO:0000313" key="12">
    <source>
        <dbReference type="EMBL" id="PJE76463.1"/>
    </source>
</evidence>
<dbReference type="Pfam" id="PF17871">
    <property type="entry name" value="AAA_lid_9"/>
    <property type="match status" value="1"/>
</dbReference>
<dbReference type="NCBIfam" id="TIGR03346">
    <property type="entry name" value="chaperone_ClpB"/>
    <property type="match status" value="1"/>
</dbReference>
<dbReference type="Pfam" id="PF02861">
    <property type="entry name" value="Clp_N"/>
    <property type="match status" value="1"/>
</dbReference>
<evidence type="ECO:0000256" key="2">
    <source>
        <dbReference type="ARBA" id="ARBA00022737"/>
    </source>
</evidence>
<evidence type="ECO:0000256" key="8">
    <source>
        <dbReference type="PROSITE-ProRule" id="PRU01251"/>
    </source>
</evidence>
<comment type="subunit">
    <text evidence="7">Homohexamer. The oligomerization is ATP-dependent.</text>
</comment>
<comment type="caution">
    <text evidence="12">The sequence shown here is derived from an EMBL/GenBank/DDBJ whole genome shotgun (WGS) entry which is preliminary data.</text>
</comment>
<name>A0A2M8LG89_9BACT</name>
<dbReference type="Pfam" id="PF00004">
    <property type="entry name" value="AAA"/>
    <property type="match status" value="1"/>
</dbReference>
<evidence type="ECO:0000256" key="4">
    <source>
        <dbReference type="ARBA" id="ARBA00022840"/>
    </source>
</evidence>
<evidence type="ECO:0000256" key="5">
    <source>
        <dbReference type="ARBA" id="ARBA00023054"/>
    </source>
</evidence>
<keyword evidence="10" id="KW-0963">Cytoplasm</keyword>
<dbReference type="Gene3D" id="1.10.1780.10">
    <property type="entry name" value="Clp, N-terminal domain"/>
    <property type="match status" value="1"/>
</dbReference>
<dbReference type="PROSITE" id="PS51903">
    <property type="entry name" value="CLP_R"/>
    <property type="match status" value="1"/>
</dbReference>
<keyword evidence="3 9" id="KW-0547">Nucleotide-binding</keyword>
<proteinExistence type="inferred from homology"/>
<dbReference type="InterPro" id="IPR017730">
    <property type="entry name" value="Chaperonin_ClpB"/>
</dbReference>
<dbReference type="Pfam" id="PF07724">
    <property type="entry name" value="AAA_2"/>
    <property type="match status" value="1"/>
</dbReference>
<gene>
    <name evidence="10 12" type="primary">clpB</name>
    <name evidence="12" type="ORF">COV05_03790</name>
</gene>
<dbReference type="InterPro" id="IPR041546">
    <property type="entry name" value="ClpA/ClpB_AAA_lid"/>
</dbReference>
<dbReference type="GO" id="GO:0042026">
    <property type="term" value="P:protein refolding"/>
    <property type="evidence" value="ECO:0007669"/>
    <property type="project" value="UniProtKB-UniRule"/>
</dbReference>
<dbReference type="GO" id="GO:0005524">
    <property type="term" value="F:ATP binding"/>
    <property type="evidence" value="ECO:0007669"/>
    <property type="project" value="UniProtKB-UniRule"/>
</dbReference>
<keyword evidence="6 9" id="KW-0143">Chaperone</keyword>
<comment type="similarity">
    <text evidence="1 9">Belongs to the ClpA/ClpB family.</text>
</comment>
<feature type="coiled-coil region" evidence="10">
    <location>
        <begin position="411"/>
        <end position="578"/>
    </location>
</feature>
<dbReference type="InterPro" id="IPR050130">
    <property type="entry name" value="ClpA_ClpB"/>
</dbReference>
<dbReference type="Pfam" id="PF10431">
    <property type="entry name" value="ClpB_D2-small"/>
    <property type="match status" value="1"/>
</dbReference>
<keyword evidence="5 10" id="KW-0175">Coiled coil</keyword>
<evidence type="ECO:0000256" key="1">
    <source>
        <dbReference type="ARBA" id="ARBA00008675"/>
    </source>
</evidence>
<dbReference type="PROSITE" id="PS00871">
    <property type="entry name" value="CLPAB_2"/>
    <property type="match status" value="1"/>
</dbReference>
<keyword evidence="4 9" id="KW-0067">ATP-binding</keyword>
<keyword evidence="2 8" id="KW-0677">Repeat</keyword>
<dbReference type="CDD" id="cd00009">
    <property type="entry name" value="AAA"/>
    <property type="match status" value="1"/>
</dbReference>
<comment type="function">
    <text evidence="10">Part of a stress-induced multi-chaperone system, it is involved in the recovery of the cell from heat-induced damage, in cooperation with DnaK, DnaJ and GrpE.</text>
</comment>
<evidence type="ECO:0000313" key="13">
    <source>
        <dbReference type="Proteomes" id="UP000231436"/>
    </source>
</evidence>
<dbReference type="Gene3D" id="3.40.50.300">
    <property type="entry name" value="P-loop containing nucleotide triphosphate hydrolases"/>
    <property type="match status" value="3"/>
</dbReference>
<feature type="domain" description="Clp R" evidence="11">
    <location>
        <begin position="3"/>
        <end position="151"/>
    </location>
</feature>
<dbReference type="FunFam" id="3.40.50.300:FF:000120">
    <property type="entry name" value="ATP-dependent chaperone ClpB"/>
    <property type="match status" value="1"/>
</dbReference>
<dbReference type="FunFam" id="3.40.50.300:FF:000025">
    <property type="entry name" value="ATP-dependent Clp protease subunit"/>
    <property type="match status" value="1"/>
</dbReference>
<keyword evidence="10" id="KW-0346">Stress response</keyword>
<dbReference type="InterPro" id="IPR028299">
    <property type="entry name" value="ClpA/B_CS2"/>
</dbReference>
<comment type="subcellular location">
    <subcellularLocation>
        <location evidence="10">Cytoplasm</location>
    </subcellularLocation>
</comment>
<dbReference type="InterPro" id="IPR001270">
    <property type="entry name" value="ClpA/B"/>
</dbReference>
<dbReference type="CDD" id="cd19499">
    <property type="entry name" value="RecA-like_ClpB_Hsp104-like"/>
    <property type="match status" value="1"/>
</dbReference>
<dbReference type="InterPro" id="IPR003959">
    <property type="entry name" value="ATPase_AAA_core"/>
</dbReference>
<dbReference type="PROSITE" id="PS00870">
    <property type="entry name" value="CLPAB_1"/>
    <property type="match status" value="1"/>
</dbReference>
<dbReference type="SUPFAM" id="SSF52540">
    <property type="entry name" value="P-loop containing nucleoside triphosphate hydrolases"/>
    <property type="match status" value="2"/>
</dbReference>
<dbReference type="GO" id="GO:0005737">
    <property type="term" value="C:cytoplasm"/>
    <property type="evidence" value="ECO:0007669"/>
    <property type="project" value="UniProtKB-SubCell"/>
</dbReference>
<evidence type="ECO:0000256" key="6">
    <source>
        <dbReference type="ARBA" id="ARBA00023186"/>
    </source>
</evidence>
<evidence type="ECO:0000256" key="7">
    <source>
        <dbReference type="ARBA" id="ARBA00026057"/>
    </source>
</evidence>
<dbReference type="PRINTS" id="PR00300">
    <property type="entry name" value="CLPPROTEASEA"/>
</dbReference>
<dbReference type="InterPro" id="IPR004176">
    <property type="entry name" value="Clp_R_N"/>
</dbReference>
<protein>
    <recommendedName>
        <fullName evidence="10">Chaperone protein ClpB</fullName>
    </recommendedName>
</protein>
<dbReference type="PANTHER" id="PTHR11638">
    <property type="entry name" value="ATP-DEPENDENT CLP PROTEASE"/>
    <property type="match status" value="1"/>
</dbReference>
<dbReference type="InterPro" id="IPR036628">
    <property type="entry name" value="Clp_N_dom_sf"/>
</dbReference>
<dbReference type="EMBL" id="PFEU01000018">
    <property type="protein sequence ID" value="PJE76463.1"/>
    <property type="molecule type" value="Genomic_DNA"/>
</dbReference>
<evidence type="ECO:0000256" key="9">
    <source>
        <dbReference type="RuleBase" id="RU004432"/>
    </source>
</evidence>
<dbReference type="InterPro" id="IPR018368">
    <property type="entry name" value="ClpA/B_CS1"/>
</dbReference>
<dbReference type="InterPro" id="IPR019489">
    <property type="entry name" value="Clp_ATPase_C"/>
</dbReference>
<accession>A0A2M8LG89</accession>
<dbReference type="GO" id="GO:0034605">
    <property type="term" value="P:cellular response to heat"/>
    <property type="evidence" value="ECO:0007669"/>
    <property type="project" value="TreeGrafter"/>
</dbReference>
<dbReference type="SMART" id="SM00382">
    <property type="entry name" value="AAA"/>
    <property type="match status" value="2"/>
</dbReference>
<dbReference type="Gene3D" id="1.10.8.60">
    <property type="match status" value="1"/>
</dbReference>
<dbReference type="InterPro" id="IPR003593">
    <property type="entry name" value="AAA+_ATPase"/>
</dbReference>
<evidence type="ECO:0000259" key="11">
    <source>
        <dbReference type="PROSITE" id="PS51903"/>
    </source>
</evidence>
<evidence type="ECO:0000256" key="10">
    <source>
        <dbReference type="RuleBase" id="RU362034"/>
    </source>
</evidence>
<evidence type="ECO:0000256" key="3">
    <source>
        <dbReference type="ARBA" id="ARBA00022741"/>
    </source>
</evidence>
<comment type="subunit">
    <text evidence="10">Homohexamer; The oligomerization is ATP-dependent.</text>
</comment>
<dbReference type="Proteomes" id="UP000231436">
    <property type="component" value="Unassembled WGS sequence"/>
</dbReference>
<dbReference type="FunFam" id="3.40.50.300:FF:000010">
    <property type="entry name" value="Chaperone clpB 1, putative"/>
    <property type="match status" value="1"/>
</dbReference>
<sequence>MMPNNFTRKSQEALQMAHGIAVEHGQQALEPIHLLAALLEQDDGVVGAVIDKVTSHRAKLRGEVDKILDSLPSTPGPASGGGGMTQIYMSQQMADVLSLASKKAKSFSDEFVSTEHLLLGLLGNKAIARLLTNYEIIEESIMKALKEIRGSQRVDSPEPEGRYQALEKYGNDLTEQARNGKIDPIIGRDSEIRRVMQVLSRRTKNNPVLIGEAGVGKTAIIEGLAQRIASGDVPEMLKEKLVIALDIGSMVAGTKYRGEFEDRLKAVIKEIEASNGKIILFIDELHTLVGTGTTEGGSLDASNMLKPALARGELRAVGATTLKEYQKYIEKDPALERRFQPVMVEEPSVQDTIAILRGIKEKYEVHHGVRISDPSIVAAAELSHRYITDRFLPDKAVDLIDEAGSMLRMEIDSMPEELDVLKRDLMRLEIETKALEKEDDKESKARLADIEKQIADLKEQTEGLEGRWQNEKAKITAIQAIKAEIDQLRASAEIEERRGDLEKVAEIRYSQIPGKEKALHKAEKELTELQKERGLLKEVVGEEDVALVVSRWTHIPVSKMLESEMVKLARMEEELQKRVVGQEEAITAVSNALRRSRAGIGEEKRPIGSFIFLGPTGVGKTELAKALAAFMFNEESSLIRLDMSEYMEKHSTSKIIGSPPGYVGYEEGGQLTEIVRRKPYSVLLFDEIEKAHPDTFNLLLQILDDGHLTDAKGRKVNFKNTIIIMTSNIGSEYILSAGTTNGEMGFEDGEQAKSQEDDTRDHIMSMLKEHFRPEFLNRIDDTIVFHALKEAEVEKIVELQMDIVSNRLMEQRDISLKISDTAKKLLAKEGFDPAYGARPLKRVIQSLILDPLAMKIVSGEIGEETDVAISTKGEEITLKATKRKNGGK</sequence>
<dbReference type="AlphaFoldDB" id="A0A2M8LG89"/>
<dbReference type="SMART" id="SM01086">
    <property type="entry name" value="ClpB_D2-small"/>
    <property type="match status" value="1"/>
</dbReference>
<reference evidence="13" key="1">
    <citation type="submission" date="2017-09" db="EMBL/GenBank/DDBJ databases">
        <title>Depth-based differentiation of microbial function through sediment-hosted aquifers and enrichment of novel symbionts in the deep terrestrial subsurface.</title>
        <authorList>
            <person name="Probst A.J."/>
            <person name="Ladd B."/>
            <person name="Jarett J.K."/>
            <person name="Geller-Mcgrath D.E."/>
            <person name="Sieber C.M.K."/>
            <person name="Emerson J.B."/>
            <person name="Anantharaman K."/>
            <person name="Thomas B.C."/>
            <person name="Malmstrom R."/>
            <person name="Stieglmeier M."/>
            <person name="Klingl A."/>
            <person name="Woyke T."/>
            <person name="Ryan C.M."/>
            <person name="Banfield J.F."/>
        </authorList>
    </citation>
    <scope>NUCLEOTIDE SEQUENCE [LARGE SCALE GENOMIC DNA]</scope>
</reference>
<dbReference type="SUPFAM" id="SSF81923">
    <property type="entry name" value="Double Clp-N motif"/>
    <property type="match status" value="1"/>
</dbReference>
<dbReference type="PANTHER" id="PTHR11638:SF18">
    <property type="entry name" value="HEAT SHOCK PROTEIN 104"/>
    <property type="match status" value="1"/>
</dbReference>
<dbReference type="InterPro" id="IPR027417">
    <property type="entry name" value="P-loop_NTPase"/>
</dbReference>
<organism evidence="12 13">
    <name type="scientific">Candidatus Uhrbacteria bacterium CG10_big_fil_rev_8_21_14_0_10_48_16</name>
    <dbReference type="NCBI Taxonomy" id="1975038"/>
    <lineage>
        <taxon>Bacteria</taxon>
        <taxon>Candidatus Uhriibacteriota</taxon>
    </lineage>
</organism>
<dbReference type="GO" id="GO:0016887">
    <property type="term" value="F:ATP hydrolysis activity"/>
    <property type="evidence" value="ECO:0007669"/>
    <property type="project" value="InterPro"/>
</dbReference>